<dbReference type="OrthoDB" id="304912at2"/>
<dbReference type="EMBL" id="CAACVJ010000078">
    <property type="protein sequence ID" value="VEP12855.1"/>
    <property type="molecule type" value="Genomic_DNA"/>
</dbReference>
<name>A0A563VNJ8_9CYAN</name>
<sequence>MKQIIIEPSSRANLNNISKLEEIIYLGCSANQEILITTRSYLSNSQKSPGSAISAKSKNKKEKLYNLYLEIDYNLVLFNTIKERFNISYFQLLNNNEILLTSPRSWYKSFGNSEKNGRIYSDRGEHKREILLGDGIADVQVSESGIIWTSYFDEGIFGNRGWSDPIGKNGLVAWDSSGKKLYEFYHNAEIGQISDCYALNVISDREVWLYYYTEFPLVKLKNYKIEDYWFVPIKGSSAFAIYRNFALFNGGYRDYENFYLVKLEKNHQAKIICQIKLMNISEILYIFAKRDTLYFLSNREIFQLSVFEAMTNLNG</sequence>
<gene>
    <name evidence="1" type="ORF">H1P_1690004</name>
</gene>
<dbReference type="Proteomes" id="UP000320055">
    <property type="component" value="Unassembled WGS sequence"/>
</dbReference>
<dbReference type="RefSeq" id="WP_144870994.1">
    <property type="nucleotide sequence ID" value="NZ_LR213920.1"/>
</dbReference>
<dbReference type="AlphaFoldDB" id="A0A563VNJ8"/>
<evidence type="ECO:0000313" key="2">
    <source>
        <dbReference type="Proteomes" id="UP000320055"/>
    </source>
</evidence>
<organism evidence="1 2">
    <name type="scientific">Hyella patelloides LEGE 07179</name>
    <dbReference type="NCBI Taxonomy" id="945734"/>
    <lineage>
        <taxon>Bacteria</taxon>
        <taxon>Bacillati</taxon>
        <taxon>Cyanobacteriota</taxon>
        <taxon>Cyanophyceae</taxon>
        <taxon>Pleurocapsales</taxon>
        <taxon>Hyellaceae</taxon>
        <taxon>Hyella</taxon>
    </lineage>
</organism>
<accession>A0A563VNJ8</accession>
<proteinExistence type="predicted"/>
<keyword evidence="2" id="KW-1185">Reference proteome</keyword>
<protein>
    <submittedName>
        <fullName evidence="1">Uncharacterized protein</fullName>
    </submittedName>
</protein>
<evidence type="ECO:0000313" key="1">
    <source>
        <dbReference type="EMBL" id="VEP12855.1"/>
    </source>
</evidence>
<reference evidence="1 2" key="1">
    <citation type="submission" date="2019-01" db="EMBL/GenBank/DDBJ databases">
        <authorList>
            <person name="Brito A."/>
        </authorList>
    </citation>
    <scope>NUCLEOTIDE SEQUENCE [LARGE SCALE GENOMIC DNA]</scope>
    <source>
        <strain evidence="1">1</strain>
    </source>
</reference>